<keyword evidence="1" id="KW-0472">Membrane</keyword>
<sequence length="163" mass="18472">MKRSLIFGLFCLPAGLIAIAMIFGNNNDYDPGWWRFQFSIVAASILIPAFLWYLIIERKKRFSMKRGIVVGVLSVVLSHYFSWFFFMYIGPLLEKRPEILDGGVDPLLFSMKASLTYSTVSLLLFGLLHLPLGGLIGGSYANYIKKTKQKTLLKRATDILKVI</sequence>
<keyword evidence="1" id="KW-1133">Transmembrane helix</keyword>
<feature type="transmembrane region" description="Helical" evidence="1">
    <location>
        <begin position="115"/>
        <end position="141"/>
    </location>
</feature>
<feature type="transmembrane region" description="Helical" evidence="1">
    <location>
        <begin position="68"/>
        <end position="89"/>
    </location>
</feature>
<dbReference type="EMBL" id="UINC01127553">
    <property type="protein sequence ID" value="SVD06745.1"/>
    <property type="molecule type" value="Genomic_DNA"/>
</dbReference>
<organism evidence="2">
    <name type="scientific">marine metagenome</name>
    <dbReference type="NCBI Taxonomy" id="408172"/>
    <lineage>
        <taxon>unclassified sequences</taxon>
        <taxon>metagenomes</taxon>
        <taxon>ecological metagenomes</taxon>
    </lineage>
</organism>
<feature type="transmembrane region" description="Helical" evidence="1">
    <location>
        <begin position="36"/>
        <end position="56"/>
    </location>
</feature>
<accession>A0A382SBB1</accession>
<evidence type="ECO:0000256" key="1">
    <source>
        <dbReference type="SAM" id="Phobius"/>
    </source>
</evidence>
<evidence type="ECO:0000313" key="2">
    <source>
        <dbReference type="EMBL" id="SVD06745.1"/>
    </source>
</evidence>
<keyword evidence="1" id="KW-0812">Transmembrane</keyword>
<dbReference type="AlphaFoldDB" id="A0A382SBB1"/>
<name>A0A382SBB1_9ZZZZ</name>
<reference evidence="2" key="1">
    <citation type="submission" date="2018-05" db="EMBL/GenBank/DDBJ databases">
        <authorList>
            <person name="Lanie J.A."/>
            <person name="Ng W.-L."/>
            <person name="Kazmierczak K.M."/>
            <person name="Andrzejewski T.M."/>
            <person name="Davidsen T.M."/>
            <person name="Wayne K.J."/>
            <person name="Tettelin H."/>
            <person name="Glass J.I."/>
            <person name="Rusch D."/>
            <person name="Podicherti R."/>
            <person name="Tsui H.-C.T."/>
            <person name="Winkler M.E."/>
        </authorList>
    </citation>
    <scope>NUCLEOTIDE SEQUENCE</scope>
</reference>
<gene>
    <name evidence="2" type="ORF">METZ01_LOCUS359599</name>
</gene>
<proteinExistence type="predicted"/>
<protein>
    <submittedName>
        <fullName evidence="2">Uncharacterized protein</fullName>
    </submittedName>
</protein>